<dbReference type="Proteomes" id="UP000003653">
    <property type="component" value="Unassembled WGS sequence"/>
</dbReference>
<name>D5P5G4_9MYCO</name>
<proteinExistence type="predicted"/>
<comment type="caution">
    <text evidence="1">The sequence shown here is derived from an EMBL/GenBank/DDBJ whole genome shotgun (WGS) entry which is preliminary data.</text>
</comment>
<dbReference type="HOGENOM" id="CLU_2585934_0_0_11"/>
<organism evidence="1 2">
    <name type="scientific">Mycobacterium parascrofulaceum ATCC BAA-614</name>
    <dbReference type="NCBI Taxonomy" id="525368"/>
    <lineage>
        <taxon>Bacteria</taxon>
        <taxon>Bacillati</taxon>
        <taxon>Actinomycetota</taxon>
        <taxon>Actinomycetes</taxon>
        <taxon>Mycobacteriales</taxon>
        <taxon>Mycobacteriaceae</taxon>
        <taxon>Mycobacterium</taxon>
        <taxon>Mycobacterium simiae complex</taxon>
    </lineage>
</organism>
<evidence type="ECO:0000313" key="2">
    <source>
        <dbReference type="Proteomes" id="UP000003653"/>
    </source>
</evidence>
<dbReference type="RefSeq" id="WP_007170429.1">
    <property type="nucleotide sequence ID" value="NZ_GG770556.1"/>
</dbReference>
<protein>
    <submittedName>
        <fullName evidence="1">Uncharacterized protein</fullName>
    </submittedName>
</protein>
<dbReference type="AlphaFoldDB" id="D5P5G4"/>
<keyword evidence="2" id="KW-1185">Reference proteome</keyword>
<dbReference type="EMBL" id="ADNV01000101">
    <property type="protein sequence ID" value="EFG78677.1"/>
    <property type="molecule type" value="Genomic_DNA"/>
</dbReference>
<reference evidence="1 2" key="1">
    <citation type="submission" date="2010-04" db="EMBL/GenBank/DDBJ databases">
        <authorList>
            <person name="Muzny D."/>
            <person name="Qin X."/>
            <person name="Deng J."/>
            <person name="Jiang H."/>
            <person name="Liu Y."/>
            <person name="Qu J."/>
            <person name="Song X.-Z."/>
            <person name="Zhang L."/>
            <person name="Thornton R."/>
            <person name="Coyle M."/>
            <person name="Francisco L."/>
            <person name="Jackson L."/>
            <person name="Javaid M."/>
            <person name="Korchina V."/>
            <person name="Kovar C."/>
            <person name="Mata R."/>
            <person name="Mathew T."/>
            <person name="Ngo R."/>
            <person name="Nguyen L."/>
            <person name="Nguyen N."/>
            <person name="Okwuonu G."/>
            <person name="Ongeri F."/>
            <person name="Pham C."/>
            <person name="Simmons D."/>
            <person name="Wilczek-Boney K."/>
            <person name="Hale W."/>
            <person name="Jakkamsetti A."/>
            <person name="Pham P."/>
            <person name="Ruth R."/>
            <person name="San Lucas F."/>
            <person name="Warren J."/>
            <person name="Zhang J."/>
            <person name="Zhao Z."/>
            <person name="Zhou C."/>
            <person name="Zhu D."/>
            <person name="Lee S."/>
            <person name="Bess C."/>
            <person name="Blankenburg K."/>
            <person name="Forbes L."/>
            <person name="Fu Q."/>
            <person name="Gubbala S."/>
            <person name="Hirani K."/>
            <person name="Jayaseelan J.C."/>
            <person name="Lara F."/>
            <person name="Munidasa M."/>
            <person name="Palculict T."/>
            <person name="Patil S."/>
            <person name="Pu L.-L."/>
            <person name="Saada N."/>
            <person name="Tang L."/>
            <person name="Weissenberger G."/>
            <person name="Zhu Y."/>
            <person name="Hemphill L."/>
            <person name="Shang Y."/>
            <person name="Youmans B."/>
            <person name="Ayvaz T."/>
            <person name="Ross M."/>
            <person name="Santibanez J."/>
            <person name="Aqrawi P."/>
            <person name="Gross S."/>
            <person name="Joshi V."/>
            <person name="Fowler G."/>
            <person name="Nazareth L."/>
            <person name="Reid J."/>
            <person name="Worley K."/>
            <person name="Petrosino J."/>
            <person name="Highlander S."/>
            <person name="Gibbs R."/>
        </authorList>
    </citation>
    <scope>NUCLEOTIDE SEQUENCE [LARGE SCALE GENOMIC DNA]</scope>
    <source>
        <strain evidence="1 2">ATCC BAA-614</strain>
    </source>
</reference>
<sequence length="80" mass="8644">MVSLGQLVPCTEGGWMLYPPQRCPHGHSLGPGKMLVGYQPCAGQCRGGHTTWRCLQCDARVFWPGVGAGCRLLDAAAFKR</sequence>
<gene>
    <name evidence="1" type="ORF">HMPREF0591_1408</name>
</gene>
<accession>D5P5G4</accession>
<evidence type="ECO:0000313" key="1">
    <source>
        <dbReference type="EMBL" id="EFG78677.1"/>
    </source>
</evidence>